<proteinExistence type="predicted"/>
<feature type="region of interest" description="Disordered" evidence="1">
    <location>
        <begin position="138"/>
        <end position="157"/>
    </location>
</feature>
<keyword evidence="3" id="KW-1185">Reference proteome</keyword>
<sequence length="184" mass="20793">MEEAYLYGQRYTPWNSPPYQHCAPRYNAYQSNGYGDAYYGHEDPSPPYPSSQTSIEKALQLLMIQSTNSNFNNSSIVSQPLNSGDLPSQPLSNPRGSIPTLFRCANQERREDTLLYEEDVESVDHEKVYDCLEELEVENEDQEVEDVDQEVEDNDKEPKGMEIVHSASSEATLPCYHLNGTSSG</sequence>
<protein>
    <submittedName>
        <fullName evidence="2">Uncharacterized protein</fullName>
    </submittedName>
</protein>
<dbReference type="Proteomes" id="UP001341840">
    <property type="component" value="Unassembled WGS sequence"/>
</dbReference>
<gene>
    <name evidence="2" type="ORF">PIB30_082147</name>
</gene>
<feature type="compositionally biased region" description="Acidic residues" evidence="1">
    <location>
        <begin position="138"/>
        <end position="155"/>
    </location>
</feature>
<comment type="caution">
    <text evidence="2">The sequence shown here is derived from an EMBL/GenBank/DDBJ whole genome shotgun (WGS) entry which is preliminary data.</text>
</comment>
<organism evidence="2 3">
    <name type="scientific">Stylosanthes scabra</name>
    <dbReference type="NCBI Taxonomy" id="79078"/>
    <lineage>
        <taxon>Eukaryota</taxon>
        <taxon>Viridiplantae</taxon>
        <taxon>Streptophyta</taxon>
        <taxon>Embryophyta</taxon>
        <taxon>Tracheophyta</taxon>
        <taxon>Spermatophyta</taxon>
        <taxon>Magnoliopsida</taxon>
        <taxon>eudicotyledons</taxon>
        <taxon>Gunneridae</taxon>
        <taxon>Pentapetalae</taxon>
        <taxon>rosids</taxon>
        <taxon>fabids</taxon>
        <taxon>Fabales</taxon>
        <taxon>Fabaceae</taxon>
        <taxon>Papilionoideae</taxon>
        <taxon>50 kb inversion clade</taxon>
        <taxon>dalbergioids sensu lato</taxon>
        <taxon>Dalbergieae</taxon>
        <taxon>Pterocarpus clade</taxon>
        <taxon>Stylosanthes</taxon>
    </lineage>
</organism>
<evidence type="ECO:0000313" key="2">
    <source>
        <dbReference type="EMBL" id="MED6126820.1"/>
    </source>
</evidence>
<name>A0ABU6RS15_9FABA</name>
<evidence type="ECO:0000256" key="1">
    <source>
        <dbReference type="SAM" id="MobiDB-lite"/>
    </source>
</evidence>
<evidence type="ECO:0000313" key="3">
    <source>
        <dbReference type="Proteomes" id="UP001341840"/>
    </source>
</evidence>
<dbReference type="EMBL" id="JASCZI010031461">
    <property type="protein sequence ID" value="MED6126820.1"/>
    <property type="molecule type" value="Genomic_DNA"/>
</dbReference>
<reference evidence="2 3" key="1">
    <citation type="journal article" date="2023" name="Plants (Basel)">
        <title>Bridging the Gap: Combining Genomics and Transcriptomics Approaches to Understand Stylosanthes scabra, an Orphan Legume from the Brazilian Caatinga.</title>
        <authorList>
            <person name="Ferreira-Neto J.R.C."/>
            <person name="da Silva M.D."/>
            <person name="Binneck E."/>
            <person name="de Melo N.F."/>
            <person name="da Silva R.H."/>
            <person name="de Melo A.L.T.M."/>
            <person name="Pandolfi V."/>
            <person name="Bustamante F.O."/>
            <person name="Brasileiro-Vidal A.C."/>
            <person name="Benko-Iseppon A.M."/>
        </authorList>
    </citation>
    <scope>NUCLEOTIDE SEQUENCE [LARGE SCALE GENOMIC DNA]</scope>
    <source>
        <tissue evidence="2">Leaves</tissue>
    </source>
</reference>
<accession>A0ABU6RS15</accession>